<feature type="compositionally biased region" description="Acidic residues" evidence="1">
    <location>
        <begin position="287"/>
        <end position="298"/>
    </location>
</feature>
<gene>
    <name evidence="3" type="ORF">V5799_030529</name>
</gene>
<protein>
    <submittedName>
        <fullName evidence="3">Uncharacterized protein</fullName>
    </submittedName>
</protein>
<evidence type="ECO:0000313" key="4">
    <source>
        <dbReference type="Proteomes" id="UP001321473"/>
    </source>
</evidence>
<feature type="transmembrane region" description="Helical" evidence="2">
    <location>
        <begin position="117"/>
        <end position="138"/>
    </location>
</feature>
<feature type="compositionally biased region" description="Basic residues" evidence="1">
    <location>
        <begin position="1"/>
        <end position="20"/>
    </location>
</feature>
<reference evidence="3 4" key="1">
    <citation type="journal article" date="2023" name="Arcadia Sci">
        <title>De novo assembly of a long-read Amblyomma americanum tick genome.</title>
        <authorList>
            <person name="Chou S."/>
            <person name="Poskanzer K.E."/>
            <person name="Rollins M."/>
            <person name="Thuy-Boun P.S."/>
        </authorList>
    </citation>
    <scope>NUCLEOTIDE SEQUENCE [LARGE SCALE GENOMIC DNA]</scope>
    <source>
        <strain evidence="3">F_SG_1</strain>
        <tissue evidence="3">Salivary glands</tissue>
    </source>
</reference>
<feature type="compositionally biased region" description="Polar residues" evidence="1">
    <location>
        <begin position="38"/>
        <end position="64"/>
    </location>
</feature>
<name>A0AAQ4EMV7_AMBAM</name>
<proteinExistence type="predicted"/>
<organism evidence="3 4">
    <name type="scientific">Amblyomma americanum</name>
    <name type="common">Lone star tick</name>
    <dbReference type="NCBI Taxonomy" id="6943"/>
    <lineage>
        <taxon>Eukaryota</taxon>
        <taxon>Metazoa</taxon>
        <taxon>Ecdysozoa</taxon>
        <taxon>Arthropoda</taxon>
        <taxon>Chelicerata</taxon>
        <taxon>Arachnida</taxon>
        <taxon>Acari</taxon>
        <taxon>Parasitiformes</taxon>
        <taxon>Ixodida</taxon>
        <taxon>Ixodoidea</taxon>
        <taxon>Ixodidae</taxon>
        <taxon>Amblyomminae</taxon>
        <taxon>Amblyomma</taxon>
    </lineage>
</organism>
<dbReference type="AlphaFoldDB" id="A0AAQ4EMV7"/>
<evidence type="ECO:0000256" key="1">
    <source>
        <dbReference type="SAM" id="MobiDB-lite"/>
    </source>
</evidence>
<dbReference type="Proteomes" id="UP001321473">
    <property type="component" value="Unassembled WGS sequence"/>
</dbReference>
<keyword evidence="2" id="KW-0472">Membrane</keyword>
<accession>A0AAQ4EMV7</accession>
<feature type="compositionally biased region" description="Low complexity" evidence="1">
    <location>
        <begin position="21"/>
        <end position="37"/>
    </location>
</feature>
<feature type="compositionally biased region" description="Basic and acidic residues" evidence="1">
    <location>
        <begin position="265"/>
        <end position="280"/>
    </location>
</feature>
<feature type="compositionally biased region" description="Polar residues" evidence="1">
    <location>
        <begin position="152"/>
        <end position="179"/>
    </location>
</feature>
<evidence type="ECO:0000256" key="2">
    <source>
        <dbReference type="SAM" id="Phobius"/>
    </source>
</evidence>
<keyword evidence="2" id="KW-0812">Transmembrane</keyword>
<dbReference type="EMBL" id="JARKHS020013348">
    <property type="protein sequence ID" value="KAK8776134.1"/>
    <property type="molecule type" value="Genomic_DNA"/>
</dbReference>
<keyword evidence="4" id="KW-1185">Reference proteome</keyword>
<feature type="region of interest" description="Disordered" evidence="1">
    <location>
        <begin position="1"/>
        <end position="76"/>
    </location>
</feature>
<keyword evidence="2" id="KW-1133">Transmembrane helix</keyword>
<comment type="caution">
    <text evidence="3">The sequence shown here is derived from an EMBL/GenBank/DDBJ whole genome shotgun (WGS) entry which is preliminary data.</text>
</comment>
<evidence type="ECO:0000313" key="3">
    <source>
        <dbReference type="EMBL" id="KAK8776134.1"/>
    </source>
</evidence>
<feature type="compositionally biased region" description="Basic and acidic residues" evidence="1">
    <location>
        <begin position="180"/>
        <end position="251"/>
    </location>
</feature>
<feature type="region of interest" description="Disordered" evidence="1">
    <location>
        <begin position="148"/>
        <end position="354"/>
    </location>
</feature>
<sequence length="354" mass="37967">MAKGKKAKSPAKGKKGKGGSKAKPAGKGSSPGKAASATPSQEQSATQQLTTGSSQDITAGSTASLIPGQSGAPTSQAELFKPLNRPMLPPLVLPADRSLSLTRRPSPIIVREWGDVWFFPVSVLAMALVVLGMITLTLHMKAEDMVGEPDNDTSVSNATAGTEAESTAFSSLTLPTTFSKPKETMETPEHEPKETMETPEHEPKETMQTPEHEPKDTMQTPEHEPKETMQTPEHEPKETMETPEHEPKETMETPEDEPKETMQTPEHEPKETMKTPEHEPSASVPTPEEELTETDADVEATAPALPIGTHDVPLASTSVKEDSEAAPTKGSWRSLGDPGKSPDDDMAKNSLDLS</sequence>